<comment type="similarity">
    <text evidence="1">Belongs to the arsA ATPase family.</text>
</comment>
<sequence>MLLTFFGGKGGVGKTTLSNAYALGRSKQERVLVVSTDPAHNLGHLWHQEIGPQPVTVRENLDLVELDPEKATHAHLAQAGETMRAHMPERLHKEVDKHLELAAASPGTHEAALLEQMAVLIEGHEGAYDHIIFDTAPSGHTARLMALPELMSAWTDGLLKRRDKADKFADVVGSLGGETKSQRRDAELRSILYRRRTRFEHLRNALRSSTFNIVLTAERLPVMETIELYTELAEHRIPVGELFINRRSPAALPGRRAVEEAALATLCAALPGVPVTELPLLDYEVGSPEALEEVATYLQR</sequence>
<dbReference type="InterPro" id="IPR027417">
    <property type="entry name" value="P-loop_NTPase"/>
</dbReference>
<dbReference type="InterPro" id="IPR016300">
    <property type="entry name" value="ATPase_ArsA/GET3"/>
</dbReference>
<evidence type="ECO:0000313" key="5">
    <source>
        <dbReference type="Proteomes" id="UP000231994"/>
    </source>
</evidence>
<dbReference type="Pfam" id="PF02374">
    <property type="entry name" value="ArsA_ATPase"/>
    <property type="match status" value="1"/>
</dbReference>
<dbReference type="Proteomes" id="UP000231994">
    <property type="component" value="Chromosome"/>
</dbReference>
<dbReference type="PANTHER" id="PTHR10803:SF3">
    <property type="entry name" value="ATPASE GET3"/>
    <property type="match status" value="1"/>
</dbReference>
<evidence type="ECO:0000313" key="4">
    <source>
        <dbReference type="EMBL" id="QQU78321.1"/>
    </source>
</evidence>
<name>A0ABC8CP18_CORST</name>
<evidence type="ECO:0000256" key="1">
    <source>
        <dbReference type="ARBA" id="ARBA00011040"/>
    </source>
</evidence>
<dbReference type="Proteomes" id="UP000595757">
    <property type="component" value="Chromosome"/>
</dbReference>
<dbReference type="SUPFAM" id="SSF52540">
    <property type="entry name" value="P-loop containing nucleoside triphosphate hydrolases"/>
    <property type="match status" value="1"/>
</dbReference>
<evidence type="ECO:0000313" key="3">
    <source>
        <dbReference type="EMBL" id="ATZ08823.1"/>
    </source>
</evidence>
<reference evidence="4 6" key="2">
    <citation type="submission" date="2021-01" db="EMBL/GenBank/DDBJ databases">
        <title>FDA dAtabase for Regulatory Grade micrObial Sequences (FDA-ARGOS): Supporting development and validation of Infectious Disease Dx tests.</title>
        <authorList>
            <person name="Sproer C."/>
            <person name="Gronow S."/>
            <person name="Severitt S."/>
            <person name="Schroder I."/>
            <person name="Tallon L."/>
            <person name="Sadzewicz L."/>
            <person name="Zhao X."/>
            <person name="Boylan J."/>
            <person name="Ott S."/>
            <person name="Bowen H."/>
            <person name="Vavikolanu K."/>
            <person name="Mehta A."/>
            <person name="Aluvathingal J."/>
            <person name="Nadendla S."/>
            <person name="Lowell S."/>
            <person name="Myers T."/>
            <person name="Yan Y."/>
            <person name="Sichtig H."/>
        </authorList>
    </citation>
    <scope>NUCLEOTIDE SEQUENCE [LARGE SCALE GENOMIC DNA]</scope>
    <source>
        <strain evidence="4 6">FDAARGOS_1115</strain>
    </source>
</reference>
<organism evidence="3 5">
    <name type="scientific">Corynebacterium striatum</name>
    <dbReference type="NCBI Taxonomy" id="43770"/>
    <lineage>
        <taxon>Bacteria</taxon>
        <taxon>Bacillati</taxon>
        <taxon>Actinomycetota</taxon>
        <taxon>Actinomycetes</taxon>
        <taxon>Mycobacteriales</taxon>
        <taxon>Corynebacteriaceae</taxon>
        <taxon>Corynebacterium</taxon>
    </lineage>
</organism>
<feature type="domain" description="ArsA/GET3 Anion-transporting ATPase-like" evidence="2">
    <location>
        <begin position="4"/>
        <end position="298"/>
    </location>
</feature>
<protein>
    <submittedName>
        <fullName evidence="4">ArsA family ATPase</fullName>
    </submittedName>
    <submittedName>
        <fullName evidence="3">Arsenic-transporting ATPase</fullName>
    </submittedName>
</protein>
<gene>
    <name evidence="3" type="ORF">A9D01_08760</name>
    <name evidence="4" type="ORF">I6I72_08485</name>
</gene>
<keyword evidence="6" id="KW-1185">Reference proteome</keyword>
<dbReference type="AlphaFoldDB" id="A0ABC8CP18"/>
<reference evidence="3 5" key="1">
    <citation type="submission" date="2017-11" db="EMBL/GenBank/DDBJ databases">
        <title>Whole genome sequencing of cultured pathogen.</title>
        <authorList>
            <person name="Hoffmann M."/>
            <person name="Sanchez M."/>
            <person name="Timme R."/>
            <person name="Nudel K."/>
            <person name="Bry L."/>
        </authorList>
    </citation>
    <scope>NUCLEOTIDE SEQUENCE [LARGE SCALE GENOMIC DNA]</scope>
    <source>
        <strain evidence="3 5">216</strain>
    </source>
</reference>
<evidence type="ECO:0000259" key="2">
    <source>
        <dbReference type="Pfam" id="PF02374"/>
    </source>
</evidence>
<dbReference type="NCBIfam" id="TIGR00345">
    <property type="entry name" value="GET3_arsA_TRC40"/>
    <property type="match status" value="1"/>
</dbReference>
<dbReference type="Gene3D" id="3.40.50.300">
    <property type="entry name" value="P-loop containing nucleotide triphosphate hydrolases"/>
    <property type="match status" value="1"/>
</dbReference>
<accession>A0ABC8CP18</accession>
<dbReference type="CDD" id="cd02035">
    <property type="entry name" value="ArsA"/>
    <property type="match status" value="1"/>
</dbReference>
<dbReference type="EMBL" id="CP024932">
    <property type="protein sequence ID" value="ATZ08823.1"/>
    <property type="molecule type" value="Genomic_DNA"/>
</dbReference>
<dbReference type="InterPro" id="IPR025723">
    <property type="entry name" value="ArsA/GET3_ATPase-like"/>
</dbReference>
<evidence type="ECO:0000313" key="6">
    <source>
        <dbReference type="Proteomes" id="UP000595757"/>
    </source>
</evidence>
<dbReference type="EMBL" id="CP068158">
    <property type="protein sequence ID" value="QQU78321.1"/>
    <property type="molecule type" value="Genomic_DNA"/>
</dbReference>
<proteinExistence type="inferred from homology"/>
<dbReference type="PANTHER" id="PTHR10803">
    <property type="entry name" value="ARSENICAL PUMP-DRIVING ATPASE ARSENITE-TRANSLOCATING ATPASE"/>
    <property type="match status" value="1"/>
</dbReference>